<evidence type="ECO:0000313" key="3">
    <source>
        <dbReference type="Proteomes" id="UP000054359"/>
    </source>
</evidence>
<proteinExistence type="predicted"/>
<keyword evidence="1" id="KW-1133">Transmembrane helix</keyword>
<dbReference type="AlphaFoldDB" id="A0A087UVP2"/>
<feature type="non-terminal residue" evidence="2">
    <location>
        <position position="95"/>
    </location>
</feature>
<gene>
    <name evidence="2" type="ORF">X975_02713</name>
</gene>
<evidence type="ECO:0000313" key="2">
    <source>
        <dbReference type="EMBL" id="KFM81431.1"/>
    </source>
</evidence>
<feature type="transmembrane region" description="Helical" evidence="1">
    <location>
        <begin position="56"/>
        <end position="86"/>
    </location>
</feature>
<keyword evidence="1" id="KW-0472">Membrane</keyword>
<keyword evidence="3" id="KW-1185">Reference proteome</keyword>
<protein>
    <submittedName>
        <fullName evidence="2">Uncharacterized protein</fullName>
    </submittedName>
</protein>
<accession>A0A087UVP2</accession>
<feature type="transmembrane region" description="Helical" evidence="1">
    <location>
        <begin position="12"/>
        <end position="36"/>
    </location>
</feature>
<sequence>MHAAMQFKACQCDACMLVICTHTFFYPTNIIAFFLYKVCQFFLESTSCWKGYSYLLFISIFTASNISCFILVISFLISTMISCLIFSISETSRTI</sequence>
<organism evidence="2 3">
    <name type="scientific">Stegodyphus mimosarum</name>
    <name type="common">African social velvet spider</name>
    <dbReference type="NCBI Taxonomy" id="407821"/>
    <lineage>
        <taxon>Eukaryota</taxon>
        <taxon>Metazoa</taxon>
        <taxon>Ecdysozoa</taxon>
        <taxon>Arthropoda</taxon>
        <taxon>Chelicerata</taxon>
        <taxon>Arachnida</taxon>
        <taxon>Araneae</taxon>
        <taxon>Araneomorphae</taxon>
        <taxon>Entelegynae</taxon>
        <taxon>Eresoidea</taxon>
        <taxon>Eresidae</taxon>
        <taxon>Stegodyphus</taxon>
    </lineage>
</organism>
<dbReference type="Proteomes" id="UP000054359">
    <property type="component" value="Unassembled WGS sequence"/>
</dbReference>
<evidence type="ECO:0000256" key="1">
    <source>
        <dbReference type="SAM" id="Phobius"/>
    </source>
</evidence>
<name>A0A087UVP2_STEMI</name>
<dbReference type="EMBL" id="KK121856">
    <property type="protein sequence ID" value="KFM81431.1"/>
    <property type="molecule type" value="Genomic_DNA"/>
</dbReference>
<keyword evidence="1" id="KW-0812">Transmembrane</keyword>
<reference evidence="2 3" key="1">
    <citation type="submission" date="2013-11" db="EMBL/GenBank/DDBJ databases">
        <title>Genome sequencing of Stegodyphus mimosarum.</title>
        <authorList>
            <person name="Bechsgaard J."/>
        </authorList>
    </citation>
    <scope>NUCLEOTIDE SEQUENCE [LARGE SCALE GENOMIC DNA]</scope>
</reference>